<proteinExistence type="predicted"/>
<evidence type="ECO:0000256" key="1">
    <source>
        <dbReference type="SAM" id="MobiDB-lite"/>
    </source>
</evidence>
<reference evidence="4" key="1">
    <citation type="submission" date="2013-09" db="EMBL/GenBank/DDBJ databases">
        <title>Corchorus olitorius genome sequencing.</title>
        <authorList>
            <person name="Alam M."/>
            <person name="Haque M.S."/>
            <person name="Islam M.S."/>
            <person name="Emdad E.M."/>
            <person name="Islam M.M."/>
            <person name="Ahmed B."/>
            <person name="Halim A."/>
            <person name="Hossen Q.M.M."/>
            <person name="Hossain M.Z."/>
            <person name="Ahmed R."/>
            <person name="Khan M.M."/>
            <person name="Islam R."/>
            <person name="Rashid M.M."/>
            <person name="Khan S.A."/>
            <person name="Rahman M.S."/>
            <person name="Alam M."/>
            <person name="Yahiya A.S."/>
            <person name="Khan M.S."/>
            <person name="Azam M.S."/>
            <person name="Haque T."/>
            <person name="Lashkar M.Z.H."/>
            <person name="Akhand A.I."/>
            <person name="Morshed G."/>
            <person name="Roy S."/>
            <person name="Uddin K.S."/>
            <person name="Rabeya T."/>
            <person name="Hossain A.S."/>
            <person name="Chowdhury A."/>
            <person name="Snigdha A.R."/>
            <person name="Mortoza M.S."/>
            <person name="Matin S.A."/>
            <person name="Hoque S.M.E."/>
            <person name="Islam M.K."/>
            <person name="Roy D.K."/>
            <person name="Haider R."/>
            <person name="Moosa M.M."/>
            <person name="Elias S.M."/>
            <person name="Hasan A.M."/>
            <person name="Jahan S."/>
            <person name="Shafiuddin M."/>
            <person name="Mahmood N."/>
            <person name="Shommy N.S."/>
        </authorList>
    </citation>
    <scope>NUCLEOTIDE SEQUENCE [LARGE SCALE GENOMIC DNA]</scope>
    <source>
        <strain evidence="4">cv. O-4</strain>
    </source>
</reference>
<dbReference type="OrthoDB" id="1903945at2759"/>
<sequence length="164" mass="18052">MRTLSYLAVSLLLFFIFLSTVQGIRLDTSFKLSAAEHPKLHDQEGALMKTIISSNGVMEEAIVCKEGQYCSGKSRKLFTAMTSSTATSTTTSKSEEINGENKANPTTSSKVKSGNQENGEKQEKLPVASPTTSQHQEVHDHYADIMDIAEMDYSPARRKPPIHN</sequence>
<protein>
    <recommendedName>
        <fullName evidence="5">Phytosulfokine-beta</fullName>
    </recommendedName>
</protein>
<gene>
    <name evidence="3" type="ORF">COLO4_24126</name>
</gene>
<keyword evidence="4" id="KW-1185">Reference proteome</keyword>
<feature type="compositionally biased region" description="Low complexity" evidence="1">
    <location>
        <begin position="81"/>
        <end position="92"/>
    </location>
</feature>
<feature type="region of interest" description="Disordered" evidence="1">
    <location>
        <begin position="81"/>
        <end position="164"/>
    </location>
</feature>
<dbReference type="AlphaFoldDB" id="A0A1R3ICS2"/>
<evidence type="ECO:0000313" key="4">
    <source>
        <dbReference type="Proteomes" id="UP000187203"/>
    </source>
</evidence>
<evidence type="ECO:0000256" key="2">
    <source>
        <dbReference type="SAM" id="SignalP"/>
    </source>
</evidence>
<dbReference type="Proteomes" id="UP000187203">
    <property type="component" value="Unassembled WGS sequence"/>
</dbReference>
<feature type="chain" id="PRO_5012413068" description="Phytosulfokine-beta" evidence="2">
    <location>
        <begin position="24"/>
        <end position="164"/>
    </location>
</feature>
<evidence type="ECO:0000313" key="3">
    <source>
        <dbReference type="EMBL" id="OMO80358.1"/>
    </source>
</evidence>
<dbReference type="PANTHER" id="PTHR33743">
    <property type="entry name" value="PROTEIN GOLVEN 6-RELATED"/>
    <property type="match status" value="1"/>
</dbReference>
<accession>A0A1R3ICS2</accession>
<dbReference type="InterPro" id="IPR049306">
    <property type="entry name" value="GLV1-2"/>
</dbReference>
<comment type="caution">
    <text evidence="3">The sequence shown here is derived from an EMBL/GenBank/DDBJ whole genome shotgun (WGS) entry which is preliminary data.</text>
</comment>
<dbReference type="Pfam" id="PF21529">
    <property type="entry name" value="GLV1-2"/>
    <property type="match status" value="1"/>
</dbReference>
<keyword evidence="2" id="KW-0732">Signal</keyword>
<dbReference type="EMBL" id="AWUE01018442">
    <property type="protein sequence ID" value="OMO80358.1"/>
    <property type="molecule type" value="Genomic_DNA"/>
</dbReference>
<organism evidence="3 4">
    <name type="scientific">Corchorus olitorius</name>
    <dbReference type="NCBI Taxonomy" id="93759"/>
    <lineage>
        <taxon>Eukaryota</taxon>
        <taxon>Viridiplantae</taxon>
        <taxon>Streptophyta</taxon>
        <taxon>Embryophyta</taxon>
        <taxon>Tracheophyta</taxon>
        <taxon>Spermatophyta</taxon>
        <taxon>Magnoliopsida</taxon>
        <taxon>eudicotyledons</taxon>
        <taxon>Gunneridae</taxon>
        <taxon>Pentapetalae</taxon>
        <taxon>rosids</taxon>
        <taxon>malvids</taxon>
        <taxon>Malvales</taxon>
        <taxon>Malvaceae</taxon>
        <taxon>Grewioideae</taxon>
        <taxon>Apeibeae</taxon>
        <taxon>Corchorus</taxon>
    </lineage>
</organism>
<dbReference type="PANTHER" id="PTHR33743:SF19">
    <property type="entry name" value="PROTEIN GOLVEN 6"/>
    <property type="match status" value="1"/>
</dbReference>
<feature type="compositionally biased region" description="Polar residues" evidence="1">
    <location>
        <begin position="101"/>
        <end position="117"/>
    </location>
</feature>
<name>A0A1R3ICS2_9ROSI</name>
<evidence type="ECO:0008006" key="5">
    <source>
        <dbReference type="Google" id="ProtNLM"/>
    </source>
</evidence>
<feature type="signal peptide" evidence="2">
    <location>
        <begin position="1"/>
        <end position="23"/>
    </location>
</feature>